<dbReference type="EMBL" id="GGEC01093927">
    <property type="protein sequence ID" value="MBX74411.1"/>
    <property type="molecule type" value="Transcribed_RNA"/>
</dbReference>
<reference evidence="1" key="1">
    <citation type="submission" date="2018-02" db="EMBL/GenBank/DDBJ databases">
        <title>Rhizophora mucronata_Transcriptome.</title>
        <authorList>
            <person name="Meera S.P."/>
            <person name="Sreeshan A."/>
            <person name="Augustine A."/>
        </authorList>
    </citation>
    <scope>NUCLEOTIDE SEQUENCE</scope>
    <source>
        <tissue evidence="1">Leaf</tissue>
    </source>
</reference>
<evidence type="ECO:0000313" key="1">
    <source>
        <dbReference type="EMBL" id="MBX74411.1"/>
    </source>
</evidence>
<name>A0A2P2R5C2_RHIMU</name>
<organism evidence="1">
    <name type="scientific">Rhizophora mucronata</name>
    <name type="common">Asiatic mangrove</name>
    <dbReference type="NCBI Taxonomy" id="61149"/>
    <lineage>
        <taxon>Eukaryota</taxon>
        <taxon>Viridiplantae</taxon>
        <taxon>Streptophyta</taxon>
        <taxon>Embryophyta</taxon>
        <taxon>Tracheophyta</taxon>
        <taxon>Spermatophyta</taxon>
        <taxon>Magnoliopsida</taxon>
        <taxon>eudicotyledons</taxon>
        <taxon>Gunneridae</taxon>
        <taxon>Pentapetalae</taxon>
        <taxon>rosids</taxon>
        <taxon>fabids</taxon>
        <taxon>Malpighiales</taxon>
        <taxon>Rhizophoraceae</taxon>
        <taxon>Rhizophora</taxon>
    </lineage>
</organism>
<protein>
    <submittedName>
        <fullName evidence="1">Uncharacterized protein</fullName>
    </submittedName>
</protein>
<dbReference type="AlphaFoldDB" id="A0A2P2R5C2"/>
<sequence length="32" mass="3555">MQRLLPKRAQELASNINVAHDSSSPHRASNLI</sequence>
<accession>A0A2P2R5C2</accession>
<proteinExistence type="predicted"/>